<comment type="similarity">
    <text evidence="2">Belongs to the ABC transporter superfamily. ABCC family. Conjugate transporter (TC 3.A.1.208) subfamily.</text>
</comment>
<keyword evidence="5 12" id="KW-0812">Transmembrane</keyword>
<evidence type="ECO:0000259" key="14">
    <source>
        <dbReference type="PROSITE" id="PS50929"/>
    </source>
</evidence>
<evidence type="ECO:0000256" key="7">
    <source>
        <dbReference type="ARBA" id="ARBA00022840"/>
    </source>
</evidence>
<dbReference type="OrthoDB" id="6500128at2759"/>
<organism evidence="15 16">
    <name type="scientific">Aspergillus fumigatiaffinis</name>
    <dbReference type="NCBI Taxonomy" id="340414"/>
    <lineage>
        <taxon>Eukaryota</taxon>
        <taxon>Fungi</taxon>
        <taxon>Dikarya</taxon>
        <taxon>Ascomycota</taxon>
        <taxon>Pezizomycotina</taxon>
        <taxon>Eurotiomycetes</taxon>
        <taxon>Eurotiomycetidae</taxon>
        <taxon>Eurotiales</taxon>
        <taxon>Aspergillaceae</taxon>
        <taxon>Aspergillus</taxon>
        <taxon>Aspergillus subgen. Fumigati</taxon>
    </lineage>
</organism>
<feature type="domain" description="ABC transporter" evidence="13">
    <location>
        <begin position="594"/>
        <end position="838"/>
    </location>
</feature>
<evidence type="ECO:0000313" key="16">
    <source>
        <dbReference type="Proteomes" id="UP000653565"/>
    </source>
</evidence>
<dbReference type="FunFam" id="1.20.1560.10:FF:000055">
    <property type="entry name" value="ABC multidrug transporter (Eurofung)"/>
    <property type="match status" value="1"/>
</dbReference>
<dbReference type="PANTHER" id="PTHR24223:SF404">
    <property type="entry name" value="ABC MULTIDRUG TRANSPORTER (EUROFUNG)-RELATED"/>
    <property type="match status" value="1"/>
</dbReference>
<feature type="transmembrane region" description="Helical" evidence="12">
    <location>
        <begin position="1034"/>
        <end position="1054"/>
    </location>
</feature>
<feature type="region of interest" description="Disordered" evidence="11">
    <location>
        <begin position="815"/>
        <end position="867"/>
    </location>
</feature>
<dbReference type="SUPFAM" id="SSF52540">
    <property type="entry name" value="P-loop containing nucleoside triphosphate hydrolases"/>
    <property type="match status" value="2"/>
</dbReference>
<dbReference type="FunFam" id="1.20.1560.10:FF:000296">
    <property type="entry name" value="ABC multidrug transporter (Eurofung)"/>
    <property type="match status" value="1"/>
</dbReference>
<dbReference type="InterPro" id="IPR027417">
    <property type="entry name" value="P-loop_NTPase"/>
</dbReference>
<comment type="subcellular location">
    <subcellularLocation>
        <location evidence="1">Cell membrane</location>
        <topology evidence="1">Multi-pass membrane protein</topology>
    </subcellularLocation>
</comment>
<evidence type="ECO:0000256" key="11">
    <source>
        <dbReference type="SAM" id="MobiDB-lite"/>
    </source>
</evidence>
<name>A0A8H4M8S2_9EURO</name>
<dbReference type="GO" id="GO:0005886">
    <property type="term" value="C:plasma membrane"/>
    <property type="evidence" value="ECO:0007669"/>
    <property type="project" value="UniProtKB-SubCell"/>
</dbReference>
<feature type="transmembrane region" description="Helical" evidence="12">
    <location>
        <begin position="155"/>
        <end position="173"/>
    </location>
</feature>
<evidence type="ECO:0000313" key="15">
    <source>
        <dbReference type="EMBL" id="KAF4235250.1"/>
    </source>
</evidence>
<dbReference type="PANTHER" id="PTHR24223">
    <property type="entry name" value="ATP-BINDING CASSETTE SUB-FAMILY C"/>
    <property type="match status" value="1"/>
</dbReference>
<dbReference type="PROSITE" id="PS50893">
    <property type="entry name" value="ABC_TRANSPORTER_2"/>
    <property type="match status" value="2"/>
</dbReference>
<dbReference type="InterPro" id="IPR011527">
    <property type="entry name" value="ABC1_TM_dom"/>
</dbReference>
<feature type="transmembrane region" description="Helical" evidence="12">
    <location>
        <begin position="498"/>
        <end position="514"/>
    </location>
</feature>
<keyword evidence="16" id="KW-1185">Reference proteome</keyword>
<dbReference type="InterPro" id="IPR036640">
    <property type="entry name" value="ABC1_TM_sf"/>
</dbReference>
<protein>
    <recommendedName>
        <fullName evidence="17">ABC multidrug transporter</fullName>
    </recommendedName>
</protein>
<dbReference type="Pfam" id="PF24357">
    <property type="entry name" value="TMD0_ABC"/>
    <property type="match status" value="1"/>
</dbReference>
<feature type="transmembrane region" description="Helical" evidence="12">
    <location>
        <begin position="1147"/>
        <end position="1168"/>
    </location>
</feature>
<dbReference type="SUPFAM" id="SSF90123">
    <property type="entry name" value="ABC transporter transmembrane region"/>
    <property type="match status" value="2"/>
</dbReference>
<feature type="transmembrane region" description="Helical" evidence="12">
    <location>
        <begin position="29"/>
        <end position="48"/>
    </location>
</feature>
<dbReference type="InterPro" id="IPR056227">
    <property type="entry name" value="TMD0_ABC"/>
</dbReference>
<feature type="transmembrane region" description="Helical" evidence="12">
    <location>
        <begin position="95"/>
        <end position="115"/>
    </location>
</feature>
<dbReference type="InterPro" id="IPR003593">
    <property type="entry name" value="AAA+_ATPase"/>
</dbReference>
<dbReference type="Pfam" id="PF00664">
    <property type="entry name" value="ABC_membrane"/>
    <property type="match status" value="2"/>
</dbReference>
<feature type="domain" description="ABC transmembrane type-1" evidence="14">
    <location>
        <begin position="273"/>
        <end position="549"/>
    </location>
</feature>
<dbReference type="Gene3D" id="1.20.1560.10">
    <property type="entry name" value="ABC transporter type 1, transmembrane domain"/>
    <property type="match status" value="2"/>
</dbReference>
<dbReference type="GO" id="GO:0016887">
    <property type="term" value="F:ATP hydrolysis activity"/>
    <property type="evidence" value="ECO:0007669"/>
    <property type="project" value="InterPro"/>
</dbReference>
<dbReference type="FunFam" id="3.40.50.300:FF:002145">
    <property type="entry name" value="ABC transporter (MsbA subfamily)"/>
    <property type="match status" value="1"/>
</dbReference>
<feature type="transmembrane region" description="Helical" evidence="12">
    <location>
        <begin position="1121"/>
        <end position="1141"/>
    </location>
</feature>
<evidence type="ECO:0000256" key="5">
    <source>
        <dbReference type="ARBA" id="ARBA00022692"/>
    </source>
</evidence>
<evidence type="ECO:0000256" key="3">
    <source>
        <dbReference type="ARBA" id="ARBA00022448"/>
    </source>
</evidence>
<evidence type="ECO:0000256" key="8">
    <source>
        <dbReference type="ARBA" id="ARBA00022989"/>
    </source>
</evidence>
<dbReference type="CDD" id="cd18579">
    <property type="entry name" value="ABC_6TM_ABCC_D1"/>
    <property type="match status" value="1"/>
</dbReference>
<dbReference type="Gene3D" id="3.40.50.300">
    <property type="entry name" value="P-loop containing nucleotide triphosphate hydrolases"/>
    <property type="match status" value="2"/>
</dbReference>
<reference evidence="15" key="2">
    <citation type="submission" date="2020-04" db="EMBL/GenBank/DDBJ databases">
        <authorList>
            <person name="Santos R.A.C."/>
            <person name="Steenwyk J.L."/>
            <person name="Rivero-Menendez O."/>
            <person name="Mead M.E."/>
            <person name="Silva L.P."/>
            <person name="Bastos R.W."/>
            <person name="Alastruey-Izquierdo A."/>
            <person name="Goldman G.H."/>
            <person name="Rokas A."/>
        </authorList>
    </citation>
    <scope>NUCLEOTIDE SEQUENCE</scope>
    <source>
        <strain evidence="15">CNM-CM6805</strain>
    </source>
</reference>
<dbReference type="GO" id="GO:0140359">
    <property type="term" value="F:ABC-type transporter activity"/>
    <property type="evidence" value="ECO:0007669"/>
    <property type="project" value="InterPro"/>
</dbReference>
<keyword evidence="3" id="KW-0813">Transport</keyword>
<dbReference type="EMBL" id="JAAAPX010000061">
    <property type="protein sequence ID" value="KAF4235250.1"/>
    <property type="molecule type" value="Genomic_DNA"/>
</dbReference>
<feature type="transmembrane region" description="Helical" evidence="12">
    <location>
        <begin position="526"/>
        <end position="550"/>
    </location>
</feature>
<evidence type="ECO:0000259" key="13">
    <source>
        <dbReference type="PROSITE" id="PS50893"/>
    </source>
</evidence>
<dbReference type="GO" id="GO:0005524">
    <property type="term" value="F:ATP binding"/>
    <property type="evidence" value="ECO:0007669"/>
    <property type="project" value="UniProtKB-KW"/>
</dbReference>
<proteinExistence type="inferred from homology"/>
<feature type="transmembrane region" description="Helical" evidence="12">
    <location>
        <begin position="402"/>
        <end position="424"/>
    </location>
</feature>
<evidence type="ECO:0000256" key="4">
    <source>
        <dbReference type="ARBA" id="ARBA00022475"/>
    </source>
</evidence>
<keyword evidence="9 12" id="KW-0472">Membrane</keyword>
<feature type="transmembrane region" description="Helical" evidence="12">
    <location>
        <begin position="127"/>
        <end position="149"/>
    </location>
</feature>
<evidence type="ECO:0008006" key="17">
    <source>
        <dbReference type="Google" id="ProtNLM"/>
    </source>
</evidence>
<dbReference type="InterPro" id="IPR050173">
    <property type="entry name" value="ABC_transporter_C-like"/>
</dbReference>
<dbReference type="Proteomes" id="UP000653565">
    <property type="component" value="Unassembled WGS sequence"/>
</dbReference>
<keyword evidence="4" id="KW-1003">Cell membrane</keyword>
<dbReference type="InterPro" id="IPR003439">
    <property type="entry name" value="ABC_transporter-like_ATP-bd"/>
</dbReference>
<evidence type="ECO:0000256" key="1">
    <source>
        <dbReference type="ARBA" id="ARBA00004651"/>
    </source>
</evidence>
<keyword evidence="10" id="KW-0325">Glycoprotein</keyword>
<evidence type="ECO:0000256" key="2">
    <source>
        <dbReference type="ARBA" id="ARBA00009726"/>
    </source>
</evidence>
<evidence type="ECO:0000256" key="12">
    <source>
        <dbReference type="SAM" id="Phobius"/>
    </source>
</evidence>
<accession>A0A8H4M8S2</accession>
<evidence type="ECO:0000256" key="10">
    <source>
        <dbReference type="ARBA" id="ARBA00023180"/>
    </source>
</evidence>
<dbReference type="InterPro" id="IPR044726">
    <property type="entry name" value="ABCC_6TM_D2"/>
</dbReference>
<feature type="transmembrane region" description="Helical" evidence="12">
    <location>
        <begin position="273"/>
        <end position="292"/>
    </location>
</feature>
<gene>
    <name evidence="15" type="ORF">CNMCM6805_008186</name>
</gene>
<dbReference type="Pfam" id="PF00005">
    <property type="entry name" value="ABC_tran"/>
    <property type="match status" value="2"/>
</dbReference>
<feature type="domain" description="ABC transporter" evidence="13">
    <location>
        <begin position="1213"/>
        <end position="1444"/>
    </location>
</feature>
<evidence type="ECO:0000256" key="6">
    <source>
        <dbReference type="ARBA" id="ARBA00022741"/>
    </source>
</evidence>
<dbReference type="SMART" id="SM00382">
    <property type="entry name" value="AAA"/>
    <property type="match status" value="2"/>
</dbReference>
<feature type="transmembrane region" description="Helical" evidence="12">
    <location>
        <begin position="60"/>
        <end position="83"/>
    </location>
</feature>
<reference evidence="15" key="1">
    <citation type="journal article" date="2020" name="bioRxiv">
        <title>Genomic and phenotypic heterogeneity of clinical isolates of the human pathogens Aspergillus fumigatus, Aspergillus lentulus and Aspergillus fumigatiaffinis.</title>
        <authorList>
            <person name="dos Santos R.A.C."/>
            <person name="Steenwyk J.L."/>
            <person name="Rivero-Menendez O."/>
            <person name="Mead M.E."/>
            <person name="Silva L.P."/>
            <person name="Bastos R.W."/>
            <person name="Alastruey-Izquierdo A."/>
            <person name="Goldman G.H."/>
            <person name="Rokas A."/>
        </authorList>
    </citation>
    <scope>NUCLEOTIDE SEQUENCE</scope>
    <source>
        <strain evidence="15">CNM-CM6805</strain>
    </source>
</reference>
<dbReference type="InterPro" id="IPR044746">
    <property type="entry name" value="ABCC_6TM_D1"/>
</dbReference>
<feature type="transmembrane region" description="Helical" evidence="12">
    <location>
        <begin position="304"/>
        <end position="326"/>
    </location>
</feature>
<keyword evidence="6" id="KW-0547">Nucleotide-binding</keyword>
<keyword evidence="7" id="KW-0067">ATP-binding</keyword>
<evidence type="ECO:0000256" key="9">
    <source>
        <dbReference type="ARBA" id="ARBA00023136"/>
    </source>
</evidence>
<feature type="domain" description="ABC transmembrane type-1" evidence="14">
    <location>
        <begin position="985"/>
        <end position="1176"/>
    </location>
</feature>
<sequence>MLCPADRLFGLRVDERCRALDFTLFFEDLVLGCVPPAIFLLLVPFALYQTRRQPVRVHDAPWIAVKLGTLATLLGLQIAFLVLRMRSSSAWTPATIPSGVLAVVSTASTTILSCWQHRRSWRPSLLLGLYFPVVIICDVARARTLWLVFSPSSPSVPSLFTAATFLTVLLLILEERRKKAVASDPSALTRETKSGVWDRTFFIWLLPVFRRGFRGLLTMDGLAEVDAELQADVLFHKLSKSLMKYDMARPYTLLQATFHAFSSSLLAGILPRLVLLAFTFAQPFLVTATISYVENQGDHGRPAIGKALIGAFALVYTGIAVSTALYMRQAFRFILRVRGALDALIYRHTTGRRSQPTENERTAMTLIGTDVERIVSGLRDIHEIWASTMSIAVATWLLERQLSGACVVPLMLAVAGFLASAWVASRSNTGQRRWIEKVQTRLHTTAALLQNMKTIKMLGLTGVVGQFVESLREDEIETSKGFRKLVIWEIFLSNGPNIMAPIVSFAVFSIIAVVKEDETLATSRAFTSLTLIALLTLPVYTLLQTLPALWQCLGCFDRIQEYCRSQVEPKDPGCLAASVELYAQTPIPRPEAAVTFKDVTLGWTPQEKAVLKDINLRIPHGSTAIISGRVGSGKSTLLAGILGEATCLSGSIHVSLARVGYCSQTPWLVNDTVRNNIVGFSAFEAERYAAVTWACALGEDLRHWPGGDAMIVGGGAMTLSGGQKQRVVSHHILSLFPVLLTKRETLARAVYSQPELLLLDDVLSGLDLRTIEQITNRLLGPDGYLRRQQTTVLLATHAEKLFAIADEVIHLEGGHAHQDPLASPGDSPAVDSLPVSGDRGTAQKVSSSAVGEIRSAPAHTPQPKQQKNGSWAVYGYYFTAAGLRTSAVFAGSILVSSFCGQFPSKLPLAALCQAQLTRRSVVAQPVVFRQRPESKPSNGHVFWRLRGSFDWVASDAHAGVPSTYNLHDIKLSDETPFGSPAHDDEDTDPGELTNRFSQDMELIDMMLPLVAINTADSVGSSLVKLGILCAVSRYAALTAPFFILALWVLQRFYLHTSRQVRLRDIEAKAPLYSHLLETIDGLPTIRAFRWTTDFETKNDRLTTRSQIPIYTLYCVQQWLQVVLDMMVAALVVILIAVFISWPGMYTPGSVGVALNIVITFSTGLASLIKNWTLMETSIGAVARVQVFVRDTESECPALAPPIPPPGWPSAGAIEFRDVTASYRNDGLPALNAVSLQIPPGTKLAICGRSGSGKSSLILCLLRLLDAQQGTITVDGCDLAPLDPASLRTRFGTVPQTPYFMSGSIRRNLDPHNTVSDANIIHILQAMSLWERIHELGGLTAELRDTDWSAGEQQLLCLGRALLRRSRILLLDEATSSMDAATAMSMQHVLEVECQGCTVLAVMHQLQHVERYDLVALVDAGRIVELDSPAALLARDSEFSRLYHAQVRA</sequence>
<dbReference type="CDD" id="cd18580">
    <property type="entry name" value="ABC_6TM_ABCC_D2"/>
    <property type="match status" value="1"/>
</dbReference>
<dbReference type="PROSITE" id="PS50929">
    <property type="entry name" value="ABC_TM1F"/>
    <property type="match status" value="2"/>
</dbReference>
<keyword evidence="8 12" id="KW-1133">Transmembrane helix</keyword>
<comment type="caution">
    <text evidence="15">The sequence shown here is derived from an EMBL/GenBank/DDBJ whole genome shotgun (WGS) entry which is preliminary data.</text>
</comment>